<gene>
    <name evidence="1" type="ORF">HNR43_002671</name>
</gene>
<protein>
    <submittedName>
        <fullName evidence="1">Uncharacterized protein</fullName>
    </submittedName>
</protein>
<proteinExistence type="predicted"/>
<sequence length="76" mass="8817">MTEKEIKLLEMVKDHANMFYDGHFVLMKFTGNWRACFGTPSGDCRAQIEQMVEGKTLEECLSKLLEKPTSAYDFNY</sequence>
<reference evidence="1 2" key="1">
    <citation type="submission" date="2020-08" db="EMBL/GenBank/DDBJ databases">
        <title>Genomic Encyclopedia of Type Strains, Phase IV (KMG-IV): sequencing the most valuable type-strain genomes for metagenomic binning, comparative biology and taxonomic classification.</title>
        <authorList>
            <person name="Goeker M."/>
        </authorList>
    </citation>
    <scope>NUCLEOTIDE SEQUENCE [LARGE SCALE GENOMIC DNA]</scope>
    <source>
        <strain evidence="1 2">DSM 19169</strain>
    </source>
</reference>
<evidence type="ECO:0000313" key="2">
    <source>
        <dbReference type="Proteomes" id="UP000583699"/>
    </source>
</evidence>
<dbReference type="RefSeq" id="WP_183244494.1">
    <property type="nucleotide sequence ID" value="NZ_JACHEQ010000019.1"/>
</dbReference>
<comment type="caution">
    <text evidence="1">The sequence shown here is derived from an EMBL/GenBank/DDBJ whole genome shotgun (WGS) entry which is preliminary data.</text>
</comment>
<dbReference type="EMBL" id="JACHEQ010000019">
    <property type="protein sequence ID" value="MBB5356659.1"/>
    <property type="molecule type" value="Genomic_DNA"/>
</dbReference>
<organism evidence="1 2">
    <name type="scientific">Anoxybacillus mongoliensis</name>
    <dbReference type="NCBI Taxonomy" id="452565"/>
    <lineage>
        <taxon>Bacteria</taxon>
        <taxon>Bacillati</taxon>
        <taxon>Bacillota</taxon>
        <taxon>Bacilli</taxon>
        <taxon>Bacillales</taxon>
        <taxon>Anoxybacillaceae</taxon>
        <taxon>Anoxybacillus</taxon>
    </lineage>
</organism>
<keyword evidence="2" id="KW-1185">Reference proteome</keyword>
<accession>A0A7W8JGI8</accession>
<dbReference type="Proteomes" id="UP000583699">
    <property type="component" value="Unassembled WGS sequence"/>
</dbReference>
<name>A0A7W8JGI8_9BACL</name>
<evidence type="ECO:0000313" key="1">
    <source>
        <dbReference type="EMBL" id="MBB5356659.1"/>
    </source>
</evidence>
<dbReference type="AlphaFoldDB" id="A0A7W8JGI8"/>